<feature type="domain" description="Transcriptional regulator TetR C-terminal Firmicutes type" evidence="1">
    <location>
        <begin position="2"/>
        <end position="79"/>
    </location>
</feature>
<reference evidence="2" key="1">
    <citation type="submission" date="2020-06" db="EMBL/GenBank/DDBJ databases">
        <title>Paenibacillus sp. nov., isolated from soil.</title>
        <authorList>
            <person name="Seo Y.L."/>
        </authorList>
    </citation>
    <scope>NUCLEOTIDE SEQUENCE [LARGE SCALE GENOMIC DNA]</scope>
    <source>
        <strain evidence="2">JW14</strain>
    </source>
</reference>
<dbReference type="Pfam" id="PF14278">
    <property type="entry name" value="TetR_C_8"/>
    <property type="match status" value="1"/>
</dbReference>
<organism evidence="2 3">
    <name type="scientific">Paenibacillus agri</name>
    <dbReference type="NCBI Taxonomy" id="2744309"/>
    <lineage>
        <taxon>Bacteria</taxon>
        <taxon>Bacillati</taxon>
        <taxon>Bacillota</taxon>
        <taxon>Bacilli</taxon>
        <taxon>Bacillales</taxon>
        <taxon>Paenibacillaceae</taxon>
        <taxon>Paenibacillus</taxon>
    </lineage>
</organism>
<protein>
    <submittedName>
        <fullName evidence="2">TetR/AcrR family transcriptional regulator C-terminal domain-containing protein</fullName>
    </submittedName>
</protein>
<evidence type="ECO:0000313" key="3">
    <source>
        <dbReference type="Proteomes" id="UP000564806"/>
    </source>
</evidence>
<dbReference type="Gene3D" id="1.10.357.10">
    <property type="entry name" value="Tetracycline Repressor, domain 2"/>
    <property type="match status" value="1"/>
</dbReference>
<dbReference type="InterPro" id="IPR039532">
    <property type="entry name" value="TetR_C_Firmicutes"/>
</dbReference>
<evidence type="ECO:0000313" key="2">
    <source>
        <dbReference type="EMBL" id="NUU61942.1"/>
    </source>
</evidence>
<gene>
    <name evidence="2" type="ORF">HPT30_16480</name>
</gene>
<dbReference type="AlphaFoldDB" id="A0A850ET09"/>
<dbReference type="Proteomes" id="UP000564806">
    <property type="component" value="Unassembled WGS sequence"/>
</dbReference>
<sequence>MFYYSMLNNKGMFYFWQNMQQMMMQGISNQISMDRINQHANKEILVRFLTSASVGVMEWWIMNKMPYSAEEIADEIWLLLERNQVQKEIV</sequence>
<comment type="caution">
    <text evidence="2">The sequence shown here is derived from an EMBL/GenBank/DDBJ whole genome shotgun (WGS) entry which is preliminary data.</text>
</comment>
<proteinExistence type="predicted"/>
<evidence type="ECO:0000259" key="1">
    <source>
        <dbReference type="Pfam" id="PF14278"/>
    </source>
</evidence>
<dbReference type="EMBL" id="JABWCS010000212">
    <property type="protein sequence ID" value="NUU61942.1"/>
    <property type="molecule type" value="Genomic_DNA"/>
</dbReference>
<accession>A0A850ET09</accession>
<name>A0A850ET09_9BACL</name>
<keyword evidence="3" id="KW-1185">Reference proteome</keyword>